<dbReference type="EMBL" id="CP001044">
    <property type="protein sequence ID" value="ACC72528.1"/>
    <property type="molecule type" value="Genomic_DNA"/>
</dbReference>
<dbReference type="AlphaFoldDB" id="B2JKZ9"/>
<evidence type="ECO:0000313" key="3">
    <source>
        <dbReference type="Proteomes" id="UP000001192"/>
    </source>
</evidence>
<organism evidence="2 3">
    <name type="scientific">Paraburkholderia phymatum (strain DSM 17167 / CIP 108236 / LMG 21445 / STM815)</name>
    <name type="common">Burkholderia phymatum</name>
    <dbReference type="NCBI Taxonomy" id="391038"/>
    <lineage>
        <taxon>Bacteria</taxon>
        <taxon>Pseudomonadati</taxon>
        <taxon>Pseudomonadota</taxon>
        <taxon>Betaproteobacteria</taxon>
        <taxon>Burkholderiales</taxon>
        <taxon>Burkholderiaceae</taxon>
        <taxon>Paraburkholderia</taxon>
    </lineage>
</organism>
<evidence type="ECO:0000256" key="1">
    <source>
        <dbReference type="ARBA" id="ARBA00008618"/>
    </source>
</evidence>
<dbReference type="InterPro" id="IPR042297">
    <property type="entry name" value="Antirestriction_sf"/>
</dbReference>
<dbReference type="eggNOG" id="ENOG502ZPKK">
    <property type="taxonomic scope" value="Bacteria"/>
</dbReference>
<sequence>MKVTYTEVPASERLAFFPKLFGTRMMMAAEAMVYDRASELSINYRGGLWSFYTLSNGGFYMAPQSPERLAVLVRSNDFECEVSADAFGLIVSLFVLGALCWIEQEELREKFATHFYQLRDFALEHEEASVILRAID</sequence>
<gene>
    <name evidence="2" type="ordered locus">Bphy_3374</name>
</gene>
<accession>B2JKZ9</accession>
<dbReference type="STRING" id="391038.Bphy_3374"/>
<dbReference type="KEGG" id="bph:Bphy_3374"/>
<evidence type="ECO:0000313" key="2">
    <source>
        <dbReference type="EMBL" id="ACC72528.1"/>
    </source>
</evidence>
<dbReference type="OrthoDB" id="1164967at2"/>
<comment type="similarity">
    <text evidence="1">Belongs to the antirestriction protein family.</text>
</comment>
<proteinExistence type="inferred from homology"/>
<dbReference type="Gene3D" id="3.30.70.3580">
    <property type="entry name" value="Antirestriction protein"/>
    <property type="match status" value="1"/>
</dbReference>
<keyword evidence="3" id="KW-1185">Reference proteome</keyword>
<dbReference type="HOGENOM" id="CLU_085306_1_0_4"/>
<dbReference type="InterPro" id="IPR004914">
    <property type="entry name" value="Antirestrict"/>
</dbReference>
<name>B2JKZ9_PARP8</name>
<dbReference type="RefSeq" id="WP_012402701.1">
    <property type="nucleotide sequence ID" value="NC_010623.1"/>
</dbReference>
<protein>
    <submittedName>
        <fullName evidence="2">Antirestriction protein</fullName>
    </submittedName>
</protein>
<dbReference type="Pfam" id="PF03230">
    <property type="entry name" value="Antirestrict"/>
    <property type="match status" value="1"/>
</dbReference>
<reference evidence="3" key="1">
    <citation type="journal article" date="2014" name="Stand. Genomic Sci.">
        <title>Complete genome sequence of Burkholderia phymatum STM815(T), a broad host range and efficient nitrogen-fixing symbiont of Mimosa species.</title>
        <authorList>
            <person name="Moulin L."/>
            <person name="Klonowska A."/>
            <person name="Caroline B."/>
            <person name="Booth K."/>
            <person name="Vriezen J.A."/>
            <person name="Melkonian R."/>
            <person name="James E.K."/>
            <person name="Young J.P."/>
            <person name="Bena G."/>
            <person name="Hauser L."/>
            <person name="Land M."/>
            <person name="Kyrpides N."/>
            <person name="Bruce D."/>
            <person name="Chain P."/>
            <person name="Copeland A."/>
            <person name="Pitluck S."/>
            <person name="Woyke T."/>
            <person name="Lizotte-Waniewski M."/>
            <person name="Bristow J."/>
            <person name="Riley M."/>
        </authorList>
    </citation>
    <scope>NUCLEOTIDE SEQUENCE [LARGE SCALE GENOMIC DNA]</scope>
    <source>
        <strain evidence="3">DSM 17167 / CIP 108236 / LMG 21445 / STM815</strain>
    </source>
</reference>
<dbReference type="Proteomes" id="UP000001192">
    <property type="component" value="Chromosome 2"/>
</dbReference>